<reference evidence="2 3" key="1">
    <citation type="submission" date="2019-04" db="EMBL/GenBank/DDBJ databases">
        <title>Friends and foes A comparative genomics study of 23 Aspergillus species from section Flavi.</title>
        <authorList>
            <consortium name="DOE Joint Genome Institute"/>
            <person name="Kjaerbolling I."/>
            <person name="Vesth T."/>
            <person name="Frisvad J.C."/>
            <person name="Nybo J.L."/>
            <person name="Theobald S."/>
            <person name="Kildgaard S."/>
            <person name="Isbrandt T."/>
            <person name="Kuo A."/>
            <person name="Sato A."/>
            <person name="Lyhne E.K."/>
            <person name="Kogle M.E."/>
            <person name="Wiebenga A."/>
            <person name="Kun R.S."/>
            <person name="Lubbers R.J."/>
            <person name="Makela M.R."/>
            <person name="Barry K."/>
            <person name="Chovatia M."/>
            <person name="Clum A."/>
            <person name="Daum C."/>
            <person name="Haridas S."/>
            <person name="He G."/>
            <person name="LaButti K."/>
            <person name="Lipzen A."/>
            <person name="Mondo S."/>
            <person name="Riley R."/>
            <person name="Salamov A."/>
            <person name="Simmons B.A."/>
            <person name="Magnuson J.K."/>
            <person name="Henrissat B."/>
            <person name="Mortensen U.H."/>
            <person name="Larsen T.O."/>
            <person name="Devries R.P."/>
            <person name="Grigoriev I.V."/>
            <person name="Machida M."/>
            <person name="Baker S.E."/>
            <person name="Andersen M.R."/>
        </authorList>
    </citation>
    <scope>NUCLEOTIDE SEQUENCE [LARGE SCALE GENOMIC DNA]</scope>
    <source>
        <strain evidence="2 3">IBT 18842</strain>
    </source>
</reference>
<dbReference type="AlphaFoldDB" id="A0A5N6U7J4"/>
<evidence type="ECO:0000313" key="3">
    <source>
        <dbReference type="Proteomes" id="UP000325780"/>
    </source>
</evidence>
<feature type="transmembrane region" description="Helical" evidence="1">
    <location>
        <begin position="496"/>
        <end position="517"/>
    </location>
</feature>
<dbReference type="Proteomes" id="UP000325780">
    <property type="component" value="Unassembled WGS sequence"/>
</dbReference>
<dbReference type="PANTHER" id="PTHR35043">
    <property type="entry name" value="TRANSCRIPTION FACTOR DOMAIN-CONTAINING PROTEIN"/>
    <property type="match status" value="1"/>
</dbReference>
<feature type="transmembrane region" description="Helical" evidence="1">
    <location>
        <begin position="463"/>
        <end position="484"/>
    </location>
</feature>
<keyword evidence="3" id="KW-1185">Reference proteome</keyword>
<feature type="transmembrane region" description="Helical" evidence="1">
    <location>
        <begin position="537"/>
        <end position="559"/>
    </location>
</feature>
<gene>
    <name evidence="2" type="ORF">BDV25DRAFT_135746</name>
</gene>
<dbReference type="EMBL" id="ML742028">
    <property type="protein sequence ID" value="KAE8154576.1"/>
    <property type="molecule type" value="Genomic_DNA"/>
</dbReference>
<keyword evidence="1" id="KW-0472">Membrane</keyword>
<dbReference type="PANTHER" id="PTHR35043:SF7">
    <property type="entry name" value="TRANSCRIPTION FACTOR DOMAIN-CONTAINING PROTEIN"/>
    <property type="match status" value="1"/>
</dbReference>
<name>A0A5N6U7J4_ASPAV</name>
<evidence type="ECO:0000313" key="2">
    <source>
        <dbReference type="EMBL" id="KAE8154576.1"/>
    </source>
</evidence>
<proteinExistence type="predicted"/>
<protein>
    <submittedName>
        <fullName evidence="2">Uncharacterized protein</fullName>
    </submittedName>
</protein>
<keyword evidence="1" id="KW-0812">Transmembrane</keyword>
<organism evidence="2 3">
    <name type="scientific">Aspergillus avenaceus</name>
    <dbReference type="NCBI Taxonomy" id="36643"/>
    <lineage>
        <taxon>Eukaryota</taxon>
        <taxon>Fungi</taxon>
        <taxon>Dikarya</taxon>
        <taxon>Ascomycota</taxon>
        <taxon>Pezizomycotina</taxon>
        <taxon>Eurotiomycetes</taxon>
        <taxon>Eurotiomycetidae</taxon>
        <taxon>Eurotiales</taxon>
        <taxon>Aspergillaceae</taxon>
        <taxon>Aspergillus</taxon>
        <taxon>Aspergillus subgen. Circumdati</taxon>
    </lineage>
</organism>
<evidence type="ECO:0000256" key="1">
    <source>
        <dbReference type="SAM" id="Phobius"/>
    </source>
</evidence>
<sequence>MGASPSNCTLPLEGTQFVSSPHVRGTLDILWSCSTVLILRTWSVLHLNVPLQSTPQNKRQNYIRAARRFFSKVKWMVFNLLAPEWTLAKAWADYRSVQFIEYQYKRFQEIDGVPCSRSHIHFANMGGFVIKFSPTETPLPPQMDNIVMISSDPQCSSDAFSRCAPSSSNLDCSNGSSIHQLGSLHENPCFVGQPTWSSVTERTGYHHGVYGDNDLDSIQLGPESKASSKKYSRSIGDPVRNVLEGWGFHLPGDEVQKSVEKLERAIGPVDWKTDPFNSVSSAEAYNYVLEDRPPCTDRTGRFSRVWGSWRQNLGFLQGNVWVLNAAHLLVARQLRIIERLPCISVDNLGDHSKADAFVKLIGLTQMLWFFIQLGARFSQHLPISRLEIMTLAFAISTVFIYIILLDMPKDVQLSLTLTADRYGTAQDLNRIAFWGPVGPVVGRGDISIPNHVLHATRKNGEQFVLGNGASFSVLILGAVHCLAWDFVFPTDLERNLWQISSIVTAAAIPVLYVTHYLRNKAVMFISNVFVEASLRNYAGMFPNTVIFLMFLAARVFTLVEVFRSLAFLPPEAFSATWSGNLPHIG</sequence>
<feature type="transmembrane region" description="Helical" evidence="1">
    <location>
        <begin position="386"/>
        <end position="404"/>
    </location>
</feature>
<accession>A0A5N6U7J4</accession>
<dbReference type="OrthoDB" id="3061561at2759"/>
<keyword evidence="1" id="KW-1133">Transmembrane helix</keyword>